<sequence>MSTQLQVISSTHEAGGLKITFRSADDIEREKGSDERSVSNSMSNSSRRCSLHHNDFLPAFLDALPGPPSNKAQGHLAAPVDDRDSISAVARIAEEVKKD</sequence>
<gene>
    <name evidence="2" type="ORF">L486_05779</name>
</gene>
<evidence type="ECO:0000256" key="1">
    <source>
        <dbReference type="SAM" id="MobiDB-lite"/>
    </source>
</evidence>
<dbReference type="OrthoDB" id="10534317at2759"/>
<feature type="compositionally biased region" description="Low complexity" evidence="1">
    <location>
        <begin position="38"/>
        <end position="48"/>
    </location>
</feature>
<proteinExistence type="predicted"/>
<evidence type="ECO:0000313" key="2">
    <source>
        <dbReference type="EMBL" id="OCF56923.1"/>
    </source>
</evidence>
<accession>A0A1B9IMY7</accession>
<dbReference type="EMBL" id="KI669464">
    <property type="protein sequence ID" value="OCF56923.1"/>
    <property type="molecule type" value="Genomic_DNA"/>
</dbReference>
<feature type="region of interest" description="Disordered" evidence="1">
    <location>
        <begin position="23"/>
        <end position="49"/>
    </location>
</feature>
<reference evidence="3" key="2">
    <citation type="submission" date="2013-12" db="EMBL/GenBank/DDBJ databases">
        <title>Evolution of pathogenesis and genome organization in the Tremellales.</title>
        <authorList>
            <person name="Cuomo C."/>
            <person name="Litvintseva A."/>
            <person name="Heitman J."/>
            <person name="Chen Y."/>
            <person name="Sun S."/>
            <person name="Springer D."/>
            <person name="Dromer F."/>
            <person name="Young S."/>
            <person name="Zeng Q."/>
            <person name="Chapman S."/>
            <person name="Gujja S."/>
            <person name="Saif S."/>
            <person name="Birren B."/>
        </authorList>
    </citation>
    <scope>NUCLEOTIDE SEQUENCE [LARGE SCALE GENOMIC DNA]</scope>
    <source>
        <strain evidence="3">CBS 10435</strain>
    </source>
</reference>
<dbReference type="Proteomes" id="UP000092583">
    <property type="component" value="Unassembled WGS sequence"/>
</dbReference>
<organism evidence="2 3">
    <name type="scientific">Kwoniella mangroviensis CBS 10435</name>
    <dbReference type="NCBI Taxonomy" id="1331196"/>
    <lineage>
        <taxon>Eukaryota</taxon>
        <taxon>Fungi</taxon>
        <taxon>Dikarya</taxon>
        <taxon>Basidiomycota</taxon>
        <taxon>Agaricomycotina</taxon>
        <taxon>Tremellomycetes</taxon>
        <taxon>Tremellales</taxon>
        <taxon>Cryptococcaceae</taxon>
        <taxon>Kwoniella</taxon>
    </lineage>
</organism>
<evidence type="ECO:0000313" key="3">
    <source>
        <dbReference type="Proteomes" id="UP000092583"/>
    </source>
</evidence>
<protein>
    <submittedName>
        <fullName evidence="2">Uncharacterized protein</fullName>
    </submittedName>
</protein>
<reference evidence="2 3" key="1">
    <citation type="submission" date="2013-07" db="EMBL/GenBank/DDBJ databases">
        <title>The Genome Sequence of Kwoniella mangroviensis CBS10435.</title>
        <authorList>
            <consortium name="The Broad Institute Genome Sequencing Platform"/>
            <person name="Cuomo C."/>
            <person name="Litvintseva A."/>
            <person name="Chen Y."/>
            <person name="Heitman J."/>
            <person name="Sun S."/>
            <person name="Springer D."/>
            <person name="Dromer F."/>
            <person name="Young S.K."/>
            <person name="Zeng Q."/>
            <person name="Gargeya S."/>
            <person name="Fitzgerald M."/>
            <person name="Abouelleil A."/>
            <person name="Alvarado L."/>
            <person name="Berlin A.M."/>
            <person name="Chapman S.B."/>
            <person name="Dewar J."/>
            <person name="Goldberg J."/>
            <person name="Griggs A."/>
            <person name="Gujja S."/>
            <person name="Hansen M."/>
            <person name="Howarth C."/>
            <person name="Imamovic A."/>
            <person name="Larimer J."/>
            <person name="McCowan C."/>
            <person name="Murphy C."/>
            <person name="Pearson M."/>
            <person name="Priest M."/>
            <person name="Roberts A."/>
            <person name="Saif S."/>
            <person name="Shea T."/>
            <person name="Sykes S."/>
            <person name="Wortman J."/>
            <person name="Nusbaum C."/>
            <person name="Birren B."/>
        </authorList>
    </citation>
    <scope>NUCLEOTIDE SEQUENCE [LARGE SCALE GENOMIC DNA]</scope>
    <source>
        <strain evidence="2 3">CBS 10435</strain>
    </source>
</reference>
<dbReference type="AlphaFoldDB" id="A0A1B9IMY7"/>
<name>A0A1B9IMY7_9TREE</name>
<keyword evidence="3" id="KW-1185">Reference proteome</keyword>
<feature type="compositionally biased region" description="Basic and acidic residues" evidence="1">
    <location>
        <begin position="23"/>
        <end position="37"/>
    </location>
</feature>